<dbReference type="PANTHER" id="PTHR22870:SF408">
    <property type="entry name" value="OS09G0560450 PROTEIN"/>
    <property type="match status" value="1"/>
</dbReference>
<protein>
    <submittedName>
        <fullName evidence="4">E3 ubiquitin-protein ligase HERC4</fullName>
    </submittedName>
</protein>
<reference evidence="4 5" key="1">
    <citation type="journal article" date="2024" name="Proc. Natl. Acad. Sci. U.S.A.">
        <title>The genetic regulatory architecture and epigenomic basis for age-related changes in rattlesnake venom.</title>
        <authorList>
            <person name="Hogan M.P."/>
            <person name="Holding M.L."/>
            <person name="Nystrom G.S."/>
            <person name="Colston T.J."/>
            <person name="Bartlett D.A."/>
            <person name="Mason A.J."/>
            <person name="Ellsworth S.A."/>
            <person name="Rautsaw R.M."/>
            <person name="Lawrence K.C."/>
            <person name="Strickland J.L."/>
            <person name="He B."/>
            <person name="Fraser P."/>
            <person name="Margres M.J."/>
            <person name="Gilbert D.M."/>
            <person name="Gibbs H.L."/>
            <person name="Parkinson C.L."/>
            <person name="Rokyta D.R."/>
        </authorList>
    </citation>
    <scope>NUCLEOTIDE SEQUENCE [LARGE SCALE GENOMIC DNA]</scope>
    <source>
        <strain evidence="4">DRR0105</strain>
    </source>
</reference>
<accession>A0AAW1BAA0</accession>
<keyword evidence="1" id="KW-0677">Repeat</keyword>
<dbReference type="InterPro" id="IPR000408">
    <property type="entry name" value="Reg_chr_condens"/>
</dbReference>
<dbReference type="PANTHER" id="PTHR22870">
    <property type="entry name" value="REGULATOR OF CHROMOSOME CONDENSATION"/>
    <property type="match status" value="1"/>
</dbReference>
<feature type="repeat" description="RCC1" evidence="2">
    <location>
        <begin position="97"/>
        <end position="149"/>
    </location>
</feature>
<dbReference type="InterPro" id="IPR009091">
    <property type="entry name" value="RCC1/BLIP-II"/>
</dbReference>
<dbReference type="Proteomes" id="UP001474421">
    <property type="component" value="Unassembled WGS sequence"/>
</dbReference>
<feature type="domain" description="RCC1-like" evidence="3">
    <location>
        <begin position="55"/>
        <end position="312"/>
    </location>
</feature>
<proteinExistence type="predicted"/>
<sequence length="637" mass="72061">MAQTPNTVQLFCRAQDEQHEPALVQNRRSICLKEKIKINSLDCEASHLLILLSNGKLSEHDITTQTPQIRLLKELTNKYIVQIACGDHHSMALSKGGELFAWGENEHGQLGVEKKMGRIKEPQPVLALEGIPLIMIAAGSAHSMVVSIFGTVYSWGKNTFGQLGLGDTEDRYIPAHVKALEHKKTVFISCGGEHTAVLSKDGLVCTFGSGCYGQLGHNSTCNELFPRLVAELFGAQVTQVACGRWHTLVYVPALGEVYAFGYGGEGQLGEGRISDQLVPLPLDLAVCNKHTKYRSTLGKVVKIIAGDNQSIVLHLEEKNAYVNVMQTLATVEEEKFAKWLSNSDPSCWNNIQWNITLIFSSAACINGSFLHQREEKFRTFEETVGVDMSAVLLFFEKIASKPKVFTKVKKALKSLLDCPLYSPTSPEALRVFLIVPVLLQKQDSDSDHLLCQLAEAIWNLPQQGKQALETLWSNLEVNFFKDLVSMFQRLIGVNIFSYYKHHSSSYYKHHSSSYSKKNDYTTLLKVFQMLYQVNCRSDFKIQESNFYVPEVSKILLNWNDFAFSYGALSEFCNFPLILNLKDKILMHQVKCTTLHQEYIMKNIVTSTMMIRRQYLLQDTWHYLRSAEESCFQHFFTC</sequence>
<feature type="repeat" description="RCC1" evidence="2">
    <location>
        <begin position="202"/>
        <end position="253"/>
    </location>
</feature>
<evidence type="ECO:0000313" key="5">
    <source>
        <dbReference type="Proteomes" id="UP001474421"/>
    </source>
</evidence>
<comment type="caution">
    <text evidence="4">The sequence shown here is derived from an EMBL/GenBank/DDBJ whole genome shotgun (WGS) entry which is preliminary data.</text>
</comment>
<dbReference type="InterPro" id="IPR058923">
    <property type="entry name" value="RCC1-like_dom"/>
</dbReference>
<gene>
    <name evidence="4" type="ORF">NXF25_013671</name>
</gene>
<dbReference type="InterPro" id="IPR051210">
    <property type="entry name" value="Ub_ligase/GEF_domain"/>
</dbReference>
<organism evidence="4 5">
    <name type="scientific">Crotalus adamanteus</name>
    <name type="common">Eastern diamondback rattlesnake</name>
    <dbReference type="NCBI Taxonomy" id="8729"/>
    <lineage>
        <taxon>Eukaryota</taxon>
        <taxon>Metazoa</taxon>
        <taxon>Chordata</taxon>
        <taxon>Craniata</taxon>
        <taxon>Vertebrata</taxon>
        <taxon>Euteleostomi</taxon>
        <taxon>Lepidosauria</taxon>
        <taxon>Squamata</taxon>
        <taxon>Bifurcata</taxon>
        <taxon>Unidentata</taxon>
        <taxon>Episquamata</taxon>
        <taxon>Toxicofera</taxon>
        <taxon>Serpentes</taxon>
        <taxon>Colubroidea</taxon>
        <taxon>Viperidae</taxon>
        <taxon>Crotalinae</taxon>
        <taxon>Crotalus</taxon>
    </lineage>
</organism>
<evidence type="ECO:0000256" key="2">
    <source>
        <dbReference type="PROSITE-ProRule" id="PRU00235"/>
    </source>
</evidence>
<evidence type="ECO:0000313" key="4">
    <source>
        <dbReference type="EMBL" id="KAK9398702.1"/>
    </source>
</evidence>
<dbReference type="PROSITE" id="PS00626">
    <property type="entry name" value="RCC1_2"/>
    <property type="match status" value="2"/>
</dbReference>
<dbReference type="PROSITE" id="PS50012">
    <property type="entry name" value="RCC1_3"/>
    <property type="match status" value="4"/>
</dbReference>
<dbReference type="PRINTS" id="PR00633">
    <property type="entry name" value="RCCNDNSATION"/>
</dbReference>
<dbReference type="Pfam" id="PF25390">
    <property type="entry name" value="WD40_RLD"/>
    <property type="match status" value="1"/>
</dbReference>
<dbReference type="Gene3D" id="2.130.10.30">
    <property type="entry name" value="Regulator of chromosome condensation 1/beta-lactamase-inhibitor protein II"/>
    <property type="match status" value="1"/>
</dbReference>
<evidence type="ECO:0000256" key="1">
    <source>
        <dbReference type="ARBA" id="ARBA00022737"/>
    </source>
</evidence>
<dbReference type="SUPFAM" id="SSF50985">
    <property type="entry name" value="RCC1/BLIP-II"/>
    <property type="match status" value="1"/>
</dbReference>
<dbReference type="EMBL" id="JAOTOJ010000007">
    <property type="protein sequence ID" value="KAK9398702.1"/>
    <property type="molecule type" value="Genomic_DNA"/>
</dbReference>
<evidence type="ECO:0000259" key="3">
    <source>
        <dbReference type="Pfam" id="PF25390"/>
    </source>
</evidence>
<dbReference type="AlphaFoldDB" id="A0AAW1BAA0"/>
<name>A0AAW1BAA0_CROAD</name>
<feature type="repeat" description="RCC1" evidence="2">
    <location>
        <begin position="150"/>
        <end position="201"/>
    </location>
</feature>
<keyword evidence="5" id="KW-1185">Reference proteome</keyword>
<feature type="repeat" description="RCC1" evidence="2">
    <location>
        <begin position="255"/>
        <end position="316"/>
    </location>
</feature>